<keyword evidence="1" id="KW-0472">Membrane</keyword>
<gene>
    <name evidence="3" type="ORF">SAMN04488123_10322</name>
</gene>
<accession>A0A1G8LCB7</accession>
<evidence type="ECO:0000259" key="2">
    <source>
        <dbReference type="Pfam" id="PF12146"/>
    </source>
</evidence>
<evidence type="ECO:0000313" key="4">
    <source>
        <dbReference type="Proteomes" id="UP000198853"/>
    </source>
</evidence>
<dbReference type="Pfam" id="PF12146">
    <property type="entry name" value="Hydrolase_4"/>
    <property type="match status" value="1"/>
</dbReference>
<dbReference type="EMBL" id="FNEN01000003">
    <property type="protein sequence ID" value="SDI53378.1"/>
    <property type="molecule type" value="Genomic_DNA"/>
</dbReference>
<dbReference type="SUPFAM" id="SSF53474">
    <property type="entry name" value="alpha/beta-Hydrolases"/>
    <property type="match status" value="1"/>
</dbReference>
<keyword evidence="1" id="KW-1133">Transmembrane helix</keyword>
<dbReference type="InterPro" id="IPR022742">
    <property type="entry name" value="Hydrolase_4"/>
</dbReference>
<reference evidence="3 4" key="1">
    <citation type="submission" date="2016-10" db="EMBL/GenBank/DDBJ databases">
        <authorList>
            <person name="de Groot N.N."/>
        </authorList>
    </citation>
    <scope>NUCLEOTIDE SEQUENCE [LARGE SCALE GENOMIC DNA]</scope>
    <source>
        <strain evidence="3 4">DSM 21771</strain>
    </source>
</reference>
<evidence type="ECO:0000313" key="3">
    <source>
        <dbReference type="EMBL" id="SDI53378.1"/>
    </source>
</evidence>
<keyword evidence="1" id="KW-0812">Transmembrane</keyword>
<name>A0A1G8LCB7_9BACI</name>
<protein>
    <recommendedName>
        <fullName evidence="2">Serine aminopeptidase S33 domain-containing protein</fullName>
    </recommendedName>
</protein>
<proteinExistence type="predicted"/>
<dbReference type="Gene3D" id="3.40.50.1820">
    <property type="entry name" value="alpha/beta hydrolase"/>
    <property type="match status" value="1"/>
</dbReference>
<organism evidence="3 4">
    <name type="scientific">Natribacillus halophilus</name>
    <dbReference type="NCBI Taxonomy" id="549003"/>
    <lineage>
        <taxon>Bacteria</taxon>
        <taxon>Bacillati</taxon>
        <taxon>Bacillota</taxon>
        <taxon>Bacilli</taxon>
        <taxon>Bacillales</taxon>
        <taxon>Bacillaceae</taxon>
        <taxon>Natribacillus</taxon>
    </lineage>
</organism>
<dbReference type="AlphaFoldDB" id="A0A1G8LCB7"/>
<dbReference type="InterPro" id="IPR029058">
    <property type="entry name" value="AB_hydrolase_fold"/>
</dbReference>
<keyword evidence="4" id="KW-1185">Reference proteome</keyword>
<sequence>MAQIGIIDTAQGRVSNNGVNFVNWKKWLLRSGIVGIVVAALSIGLLYNFQERIIFQQPSMSHAEAEKVTDRYDHVKEITFQSEGGEWLHGWLLDPEKGESEAKRLLIFYGGNNGELSREIRKMSRYLQDWSVLLVNYRGYGMSEGSPGEEALYADALMIYDELQDQLEGEITSTFLMGRSLGTAVATKVASERQVDGLVLISPFDTLTEVARLHLPFLPVSWILRHHFDSQAHIGNTSVPLLVITGEDDQIVPAERSQALFADYKGPKQYEILTDRDHKNLHMDDRFWPAIQQFLDSE</sequence>
<dbReference type="PANTHER" id="PTHR12277:SF81">
    <property type="entry name" value="PROTEIN ABHD13"/>
    <property type="match status" value="1"/>
</dbReference>
<feature type="transmembrane region" description="Helical" evidence="1">
    <location>
        <begin position="27"/>
        <end position="49"/>
    </location>
</feature>
<evidence type="ECO:0000256" key="1">
    <source>
        <dbReference type="SAM" id="Phobius"/>
    </source>
</evidence>
<dbReference type="Proteomes" id="UP000198853">
    <property type="component" value="Unassembled WGS sequence"/>
</dbReference>
<dbReference type="PANTHER" id="PTHR12277">
    <property type="entry name" value="ALPHA/BETA HYDROLASE DOMAIN-CONTAINING PROTEIN"/>
    <property type="match status" value="1"/>
</dbReference>
<feature type="domain" description="Serine aminopeptidase S33" evidence="2">
    <location>
        <begin position="128"/>
        <end position="208"/>
    </location>
</feature>